<dbReference type="SUPFAM" id="SSF55469">
    <property type="entry name" value="FMN-dependent nitroreductase-like"/>
    <property type="match status" value="2"/>
</dbReference>
<protein>
    <recommendedName>
        <fullName evidence="3">NAD(P)H nitroreductase</fullName>
    </recommendedName>
</protein>
<dbReference type="NCBIfam" id="NF047509">
    <property type="entry name" value="Rv3131_FMN_oxido"/>
    <property type="match status" value="1"/>
</dbReference>
<dbReference type="Gene3D" id="3.40.109.10">
    <property type="entry name" value="NADH Oxidase"/>
    <property type="match status" value="1"/>
</dbReference>
<gene>
    <name evidence="1" type="ORF">RMCN_1228</name>
</gene>
<dbReference type="RefSeq" id="WP_067387864.1">
    <property type="nucleotide sequence ID" value="NZ_BCTA01000021.1"/>
</dbReference>
<name>A0ABQ0KF55_MYCNV</name>
<dbReference type="EMBL" id="BCTA01000021">
    <property type="protein sequence ID" value="GAT08095.1"/>
    <property type="molecule type" value="Genomic_DNA"/>
</dbReference>
<dbReference type="InterPro" id="IPR000415">
    <property type="entry name" value="Nitroreductase-like"/>
</dbReference>
<evidence type="ECO:0008006" key="3">
    <source>
        <dbReference type="Google" id="ProtNLM"/>
    </source>
</evidence>
<dbReference type="Proteomes" id="UP000069773">
    <property type="component" value="Unassembled WGS sequence"/>
</dbReference>
<organism evidence="1 2">
    <name type="scientific">Mycolicibacterium novocastrense</name>
    <name type="common">Mycobacterium novocastrense</name>
    <dbReference type="NCBI Taxonomy" id="59813"/>
    <lineage>
        <taxon>Bacteria</taxon>
        <taxon>Bacillati</taxon>
        <taxon>Actinomycetota</taxon>
        <taxon>Actinomycetes</taxon>
        <taxon>Mycobacteriales</taxon>
        <taxon>Mycobacteriaceae</taxon>
        <taxon>Mycolicibacterium</taxon>
    </lineage>
</organism>
<evidence type="ECO:0000313" key="1">
    <source>
        <dbReference type="EMBL" id="GAT08095.1"/>
    </source>
</evidence>
<dbReference type="PANTHER" id="PTHR23026">
    <property type="entry name" value="NADPH NITROREDUCTASE"/>
    <property type="match status" value="1"/>
</dbReference>
<keyword evidence="2" id="KW-1185">Reference proteome</keyword>
<evidence type="ECO:0000313" key="2">
    <source>
        <dbReference type="Proteomes" id="UP000069773"/>
    </source>
</evidence>
<proteinExistence type="predicted"/>
<accession>A0ABQ0KF55</accession>
<sequence>MTAFFETTGPPTAEFPDAETLRTVLSLATRAPSVHNSQPWYWKVGDESLHLYADRSRHLAKTDADERDLMVSCGMALHHAIVALAAVGWRARVHRFPNPADPDHLASFEVSPADPITADIALAAAIPQRRTDRRHFGPWPVSMVDIAKIGARLARTGILMRRVEMSMDIRAIVAQAVWQHTHDDAYLAELAAWSGRHAATSGIPARSIPESDPTASLPGRLFPGGSLAQPQGASAHEDHAILLALGSVADDDLSRLRAGEASSLLLLTATSMGLASCPVSEPLEIAETRRALRDEVFDGREYPQMMFRIGWAPVGADPLLSTPRRPLSEVVGPLDSVPANL</sequence>
<dbReference type="InterPro" id="IPR050627">
    <property type="entry name" value="Nitroreductase/BluB"/>
</dbReference>
<comment type="caution">
    <text evidence="1">The sequence shown here is derived from an EMBL/GenBank/DDBJ whole genome shotgun (WGS) entry which is preliminary data.</text>
</comment>
<dbReference type="PANTHER" id="PTHR23026:SF123">
    <property type="entry name" value="NAD(P)H NITROREDUCTASE RV3131-RELATED"/>
    <property type="match status" value="1"/>
</dbReference>
<reference evidence="1 2" key="1">
    <citation type="journal article" date="2016" name="Genome Announc.">
        <title>Draft Genome Sequences of Five Rapidly Growing Mycobacterium Species, M. thermoresistibile, M. fortuitum subsp. acetamidolyticum, M. canariasense, M. brisbanense, and M. novocastrense.</title>
        <authorList>
            <person name="Katahira K."/>
            <person name="Ogura Y."/>
            <person name="Gotoh Y."/>
            <person name="Hayashi T."/>
        </authorList>
    </citation>
    <scope>NUCLEOTIDE SEQUENCE [LARGE SCALE GENOMIC DNA]</scope>
    <source>
        <strain evidence="1 2">JCM18114</strain>
    </source>
</reference>